<keyword evidence="1" id="KW-0812">Transmembrane</keyword>
<proteinExistence type="predicted"/>
<evidence type="ECO:0000313" key="2">
    <source>
        <dbReference type="EMBL" id="MPL58331.1"/>
    </source>
</evidence>
<reference evidence="2" key="1">
    <citation type="submission" date="2019-08" db="EMBL/GenBank/DDBJ databases">
        <authorList>
            <person name="Kucharzyk K."/>
            <person name="Murdoch R.W."/>
            <person name="Higgins S."/>
            <person name="Loffler F."/>
        </authorList>
    </citation>
    <scope>NUCLEOTIDE SEQUENCE</scope>
</reference>
<evidence type="ECO:0000256" key="1">
    <source>
        <dbReference type="SAM" id="Phobius"/>
    </source>
</evidence>
<comment type="caution">
    <text evidence="2">The sequence shown here is derived from an EMBL/GenBank/DDBJ whole genome shotgun (WGS) entry which is preliminary data.</text>
</comment>
<sequence length="153" mass="17647">MILDKKIINDKEGYFIFLEGIFAILMLFIVLMAFISFSDFQNPNYDRNIHESKLVNDIMELMISESDNYSLLTFIVLILEKNNNNLNYNTKTYISSIVENFLNKLIPHKNYILVENNILNGEIIAIKGDINDASNLSSSTRNIGKYSFTLSIF</sequence>
<dbReference type="AlphaFoldDB" id="A0A644SXH3"/>
<keyword evidence="1" id="KW-1133">Transmembrane helix</keyword>
<keyword evidence="1" id="KW-0472">Membrane</keyword>
<dbReference type="EMBL" id="VSSQ01000006">
    <property type="protein sequence ID" value="MPL58331.1"/>
    <property type="molecule type" value="Genomic_DNA"/>
</dbReference>
<name>A0A644SXH3_9ZZZZ</name>
<accession>A0A644SXH3</accession>
<organism evidence="2">
    <name type="scientific">bioreactor metagenome</name>
    <dbReference type="NCBI Taxonomy" id="1076179"/>
    <lineage>
        <taxon>unclassified sequences</taxon>
        <taxon>metagenomes</taxon>
        <taxon>ecological metagenomes</taxon>
    </lineage>
</organism>
<evidence type="ECO:0000313" key="3">
    <source>
        <dbReference type="EMBL" id="MPL72031.1"/>
    </source>
</evidence>
<gene>
    <name evidence="2" type="ORF">SDC9_03863</name>
    <name evidence="3" type="ORF">SDC9_17810</name>
</gene>
<dbReference type="EMBL" id="VSSQ01000063">
    <property type="protein sequence ID" value="MPL72031.1"/>
    <property type="molecule type" value="Genomic_DNA"/>
</dbReference>
<feature type="transmembrane region" description="Helical" evidence="1">
    <location>
        <begin position="12"/>
        <end position="37"/>
    </location>
</feature>
<protein>
    <submittedName>
        <fullName evidence="2">Uncharacterized protein</fullName>
    </submittedName>
</protein>